<dbReference type="AlphaFoldDB" id="A0A9W9ND38"/>
<sequence>MPPIPYWQLPSLYWVSRVEHPPTWRVIFLVPLGETEIAQFMKKLVDIDKDWPDRPDAEPRRLLEVPWVHDFTPDSSIIAPMFVQGNESPLIFIDEQSKRDDTALLLWCNEEKKDHCTLRVPIKRANLLLSAAAEGKIVLEGEEFQPVGYDVPAIMKEGQQREKETYPIFIIAPMTPEEIERMKSYAEENMVDYSEYTEWFYVADKLESPDMKGLTAWFESPQCDFKEPPFYFMAVDRWSLEIANDEEEITDTWAECIVASDQGAEYVLEGDNGYPYVSWRGGFGYDRNSFEEGTEICMALEQANERFMELFRGAEFVYWKEFQSWADKTPNPRCEGFEFPEGRAYWPSVDWDE</sequence>
<evidence type="ECO:0000313" key="2">
    <source>
        <dbReference type="Proteomes" id="UP001147733"/>
    </source>
</evidence>
<accession>A0A9W9ND38</accession>
<reference evidence="1" key="2">
    <citation type="journal article" date="2023" name="IMA Fungus">
        <title>Comparative genomic study of the Penicillium genus elucidates a diverse pangenome and 15 lateral gene transfer events.</title>
        <authorList>
            <person name="Petersen C."/>
            <person name="Sorensen T."/>
            <person name="Nielsen M.R."/>
            <person name="Sondergaard T.E."/>
            <person name="Sorensen J.L."/>
            <person name="Fitzpatrick D.A."/>
            <person name="Frisvad J.C."/>
            <person name="Nielsen K.L."/>
        </authorList>
    </citation>
    <scope>NUCLEOTIDE SEQUENCE</scope>
    <source>
        <strain evidence="1">IBT 23319</strain>
    </source>
</reference>
<organism evidence="1 2">
    <name type="scientific">Penicillium citrinum</name>
    <dbReference type="NCBI Taxonomy" id="5077"/>
    <lineage>
        <taxon>Eukaryota</taxon>
        <taxon>Fungi</taxon>
        <taxon>Dikarya</taxon>
        <taxon>Ascomycota</taxon>
        <taxon>Pezizomycotina</taxon>
        <taxon>Eurotiomycetes</taxon>
        <taxon>Eurotiomycetidae</taxon>
        <taxon>Eurotiales</taxon>
        <taxon>Aspergillaceae</taxon>
        <taxon>Penicillium</taxon>
    </lineage>
</organism>
<evidence type="ECO:0000313" key="1">
    <source>
        <dbReference type="EMBL" id="KAJ5217642.1"/>
    </source>
</evidence>
<name>A0A9W9ND38_PENCI</name>
<dbReference type="OrthoDB" id="4292696at2759"/>
<keyword evidence="2" id="KW-1185">Reference proteome</keyword>
<dbReference type="Proteomes" id="UP001147733">
    <property type="component" value="Unassembled WGS sequence"/>
</dbReference>
<dbReference type="GeneID" id="81389339"/>
<reference evidence="1" key="1">
    <citation type="submission" date="2022-11" db="EMBL/GenBank/DDBJ databases">
        <authorList>
            <person name="Petersen C."/>
        </authorList>
    </citation>
    <scope>NUCLEOTIDE SEQUENCE</scope>
    <source>
        <strain evidence="1">IBT 23319</strain>
    </source>
</reference>
<dbReference type="RefSeq" id="XP_056495236.1">
    <property type="nucleotide sequence ID" value="XM_056650172.1"/>
</dbReference>
<protein>
    <submittedName>
        <fullName evidence="1">Uncharacterized protein</fullName>
    </submittedName>
</protein>
<gene>
    <name evidence="1" type="ORF">N7469_011267</name>
</gene>
<proteinExistence type="predicted"/>
<dbReference type="EMBL" id="JAPQKT010000010">
    <property type="protein sequence ID" value="KAJ5217642.1"/>
    <property type="molecule type" value="Genomic_DNA"/>
</dbReference>
<comment type="caution">
    <text evidence="1">The sequence shown here is derived from an EMBL/GenBank/DDBJ whole genome shotgun (WGS) entry which is preliminary data.</text>
</comment>